<name>A0A1H0PPU6_9PSEU</name>
<dbReference type="SUPFAM" id="SSF47413">
    <property type="entry name" value="lambda repressor-like DNA-binding domains"/>
    <property type="match status" value="1"/>
</dbReference>
<reference evidence="3" key="1">
    <citation type="submission" date="2016-10" db="EMBL/GenBank/DDBJ databases">
        <authorList>
            <person name="Varghese N."/>
            <person name="Submissions S."/>
        </authorList>
    </citation>
    <scope>NUCLEOTIDE SEQUENCE [LARGE SCALE GENOMIC DNA]</scope>
    <source>
        <strain evidence="3">IBRC-M 10655</strain>
    </source>
</reference>
<sequence>MDRQGLAAALAAWRARLTPSDVGLPAGTRRRTPGLRREEVAQLAGISVDYVSRMEQGRGAHPSASVLGALARALRLDETERDHLHTLAGVRAPNANSVPSLVRPSVRRLLDRFADLPAVLLDAKGTVLAWNPLAAALLGDFSKWPIEERNLLWQRFLGDHDPVAHADEAATDLVLVGELQTVAARYPDDPDLRLLITKLRKGSRRFAELWEQQIPAYRHTATKQIVHPELGRIELNCDALVVPETDQKIVIYSAEPGSPGSVALDLLRVIGIERLTQDSSQRSISSGGPGLANSQP</sequence>
<dbReference type="PANTHER" id="PTHR35010">
    <property type="entry name" value="BLL4672 PROTEIN-RELATED"/>
    <property type="match status" value="1"/>
</dbReference>
<evidence type="ECO:0000313" key="3">
    <source>
        <dbReference type="Proteomes" id="UP000199651"/>
    </source>
</evidence>
<dbReference type="SMART" id="SM00530">
    <property type="entry name" value="HTH_XRE"/>
    <property type="match status" value="1"/>
</dbReference>
<dbReference type="InterPro" id="IPR041413">
    <property type="entry name" value="MLTR_LBD"/>
</dbReference>
<evidence type="ECO:0000313" key="2">
    <source>
        <dbReference type="EMBL" id="SDP07137.1"/>
    </source>
</evidence>
<dbReference type="OrthoDB" id="3608749at2"/>
<organism evidence="2 3">
    <name type="scientific">Actinokineospora alba</name>
    <dbReference type="NCBI Taxonomy" id="504798"/>
    <lineage>
        <taxon>Bacteria</taxon>
        <taxon>Bacillati</taxon>
        <taxon>Actinomycetota</taxon>
        <taxon>Actinomycetes</taxon>
        <taxon>Pseudonocardiales</taxon>
        <taxon>Pseudonocardiaceae</taxon>
        <taxon>Actinokineospora</taxon>
    </lineage>
</organism>
<dbReference type="GO" id="GO:0003677">
    <property type="term" value="F:DNA binding"/>
    <property type="evidence" value="ECO:0007669"/>
    <property type="project" value="InterPro"/>
</dbReference>
<proteinExistence type="predicted"/>
<gene>
    <name evidence="2" type="ORF">SAMN05192558_106221</name>
</gene>
<dbReference type="Proteomes" id="UP000199651">
    <property type="component" value="Unassembled WGS sequence"/>
</dbReference>
<dbReference type="Pfam" id="PF13560">
    <property type="entry name" value="HTH_31"/>
    <property type="match status" value="1"/>
</dbReference>
<dbReference type="InterPro" id="IPR010982">
    <property type="entry name" value="Lambda_DNA-bd_dom_sf"/>
</dbReference>
<protein>
    <submittedName>
        <fullName evidence="2">Helix-turn-helix domain-containing protein</fullName>
    </submittedName>
</protein>
<dbReference type="PANTHER" id="PTHR35010:SF2">
    <property type="entry name" value="BLL4672 PROTEIN"/>
    <property type="match status" value="1"/>
</dbReference>
<dbReference type="STRING" id="504798.SAMN05421871_106231"/>
<dbReference type="RefSeq" id="WP_091376293.1">
    <property type="nucleotide sequence ID" value="NZ_FNDV01000006.1"/>
</dbReference>
<dbReference type="CDD" id="cd00093">
    <property type="entry name" value="HTH_XRE"/>
    <property type="match status" value="1"/>
</dbReference>
<dbReference type="InterPro" id="IPR001387">
    <property type="entry name" value="Cro/C1-type_HTH"/>
</dbReference>
<dbReference type="AlphaFoldDB" id="A0A1H0PPU6"/>
<evidence type="ECO:0000259" key="1">
    <source>
        <dbReference type="PROSITE" id="PS50943"/>
    </source>
</evidence>
<accession>A0A1H0PPU6</accession>
<keyword evidence="3" id="KW-1185">Reference proteome</keyword>
<feature type="domain" description="HTH cro/C1-type" evidence="1">
    <location>
        <begin position="34"/>
        <end position="81"/>
    </location>
</feature>
<dbReference type="Gene3D" id="3.30.450.180">
    <property type="match status" value="1"/>
</dbReference>
<dbReference type="EMBL" id="FNJB01000006">
    <property type="protein sequence ID" value="SDP07137.1"/>
    <property type="molecule type" value="Genomic_DNA"/>
</dbReference>
<dbReference type="Pfam" id="PF17765">
    <property type="entry name" value="MLTR_LBD"/>
    <property type="match status" value="1"/>
</dbReference>
<dbReference type="PROSITE" id="PS50943">
    <property type="entry name" value="HTH_CROC1"/>
    <property type="match status" value="1"/>
</dbReference>
<dbReference type="Gene3D" id="1.10.260.40">
    <property type="entry name" value="lambda repressor-like DNA-binding domains"/>
    <property type="match status" value="1"/>
</dbReference>